<accession>A0AAD5RHJ2</accession>
<keyword evidence="3" id="KW-1185">Reference proteome</keyword>
<sequence>MAPRFSTFGQLGVQAQSTSSYTGSNTEITFQTYLDTTGYTNPDVHDGDDATLYPIGDSIFAACVDDSLALPSSNELPTLGWAWSTDAPDDVSDSGSTLTYHETTLATLANTSDSGDDTSGGNSTTTDPGTGSGNSTTTPVTTSNSTYNYIVCGAGAATLSPAGTTPLLPSTCQVSLTPSHPPPEWVETDIDDKPPEGWTWSDVEAAAEKLYGRNPGTIQPSAGGERYDQSAFNVLSSRSSANGWSEVDAIADPDAKTLAYTHPPRNPMSTFTLSMNTKVIRAVRTNSTGALYAGTHKMGTDDGREESRTSVVDIDTKATVMVAAERAVESIPALDTGTGGGGTGSGSASASADNGVGAGNGTQSGGGYGSGSGSGSGSGNGTTGEDNSGKPKCGVKSRERSANKLEPVALPVS</sequence>
<feature type="compositionally biased region" description="Low complexity" evidence="1">
    <location>
        <begin position="110"/>
        <end position="140"/>
    </location>
</feature>
<feature type="compositionally biased region" description="Gly residues" evidence="1">
    <location>
        <begin position="356"/>
        <end position="382"/>
    </location>
</feature>
<dbReference type="PANTHER" id="PTHR47190:SF4">
    <property type="entry name" value="DEHYDROGENASE, PUTATIVE-RELATED"/>
    <property type="match status" value="1"/>
</dbReference>
<dbReference type="AlphaFoldDB" id="A0AAD5RHJ2"/>
<feature type="region of interest" description="Disordered" evidence="1">
    <location>
        <begin position="109"/>
        <end position="140"/>
    </location>
</feature>
<evidence type="ECO:0000256" key="1">
    <source>
        <dbReference type="SAM" id="MobiDB-lite"/>
    </source>
</evidence>
<comment type="caution">
    <text evidence="2">The sequence shown here is derived from an EMBL/GenBank/DDBJ whole genome shotgun (WGS) entry which is preliminary data.</text>
</comment>
<dbReference type="PANTHER" id="PTHR47190">
    <property type="entry name" value="DEHYDROGENASE, PUTATIVE-RELATED"/>
    <property type="match status" value="1"/>
</dbReference>
<evidence type="ECO:0000313" key="3">
    <source>
        <dbReference type="Proteomes" id="UP001201980"/>
    </source>
</evidence>
<gene>
    <name evidence="2" type="ORF">MKZ38_008411</name>
</gene>
<dbReference type="Proteomes" id="UP001201980">
    <property type="component" value="Unassembled WGS sequence"/>
</dbReference>
<feature type="compositionally biased region" description="Low complexity" evidence="1">
    <location>
        <begin position="346"/>
        <end position="355"/>
    </location>
</feature>
<name>A0AAD5RHJ2_9PEZI</name>
<evidence type="ECO:0000313" key="2">
    <source>
        <dbReference type="EMBL" id="KAJ2893614.1"/>
    </source>
</evidence>
<feature type="region of interest" description="Disordered" evidence="1">
    <location>
        <begin position="333"/>
        <end position="413"/>
    </location>
</feature>
<dbReference type="EMBL" id="JAKWBI020000583">
    <property type="protein sequence ID" value="KAJ2893614.1"/>
    <property type="molecule type" value="Genomic_DNA"/>
</dbReference>
<organism evidence="2 3">
    <name type="scientific">Zalerion maritima</name>
    <dbReference type="NCBI Taxonomy" id="339359"/>
    <lineage>
        <taxon>Eukaryota</taxon>
        <taxon>Fungi</taxon>
        <taxon>Dikarya</taxon>
        <taxon>Ascomycota</taxon>
        <taxon>Pezizomycotina</taxon>
        <taxon>Sordariomycetes</taxon>
        <taxon>Lulworthiomycetidae</taxon>
        <taxon>Lulworthiales</taxon>
        <taxon>Lulworthiaceae</taxon>
        <taxon>Zalerion</taxon>
    </lineage>
</organism>
<protein>
    <submittedName>
        <fullName evidence="2">Uncharacterized protein</fullName>
    </submittedName>
</protein>
<reference evidence="2" key="1">
    <citation type="submission" date="2022-07" db="EMBL/GenBank/DDBJ databases">
        <title>Draft genome sequence of Zalerion maritima ATCC 34329, a (micro)plastics degrading marine fungus.</title>
        <authorList>
            <person name="Paco A."/>
            <person name="Goncalves M.F.M."/>
            <person name="Rocha-Santos T.A.P."/>
            <person name="Alves A."/>
        </authorList>
    </citation>
    <scope>NUCLEOTIDE SEQUENCE</scope>
    <source>
        <strain evidence="2">ATCC 34329</strain>
    </source>
</reference>
<dbReference type="Gene3D" id="3.30.410.10">
    <property type="entry name" value="Cholesterol Oxidase, domain 2"/>
    <property type="match status" value="1"/>
</dbReference>
<proteinExistence type="predicted"/>
<dbReference type="InterPro" id="IPR053208">
    <property type="entry name" value="GMC_Oxidoreductase_CD"/>
</dbReference>